<dbReference type="GO" id="GO:0008168">
    <property type="term" value="F:methyltransferase activity"/>
    <property type="evidence" value="ECO:0007669"/>
    <property type="project" value="UniProtKB-KW"/>
</dbReference>
<dbReference type="EMBL" id="JACADJ010000078">
    <property type="protein sequence ID" value="NWH06466.1"/>
    <property type="molecule type" value="Genomic_DNA"/>
</dbReference>
<name>A0A850TG57_9BACT</name>
<dbReference type="PANTHER" id="PTHR43591:SF110">
    <property type="entry name" value="RHODANESE DOMAIN-CONTAINING PROTEIN"/>
    <property type="match status" value="1"/>
</dbReference>
<keyword evidence="3" id="KW-1185">Reference proteome</keyword>
<dbReference type="InterPro" id="IPR029063">
    <property type="entry name" value="SAM-dependent_MTases_sf"/>
</dbReference>
<keyword evidence="2" id="KW-0489">Methyltransferase</keyword>
<reference evidence="2 3" key="1">
    <citation type="submission" date="2020-06" db="EMBL/GenBank/DDBJ databases">
        <title>High-quality draft genome of sulfate reducer Desulfobacter latus type strain AcrS2 isolated from marine sediment.</title>
        <authorList>
            <person name="Hoppe M."/>
            <person name="Larsen C.K."/>
            <person name="Marshall I.P.G."/>
            <person name="Schramm A."/>
            <person name="Marietou A.G."/>
        </authorList>
    </citation>
    <scope>NUCLEOTIDE SEQUENCE [LARGE SCALE GENOMIC DNA]</scope>
    <source>
        <strain evidence="2 3">AcRS2</strain>
    </source>
</reference>
<dbReference type="Pfam" id="PF13649">
    <property type="entry name" value="Methyltransf_25"/>
    <property type="match status" value="1"/>
</dbReference>
<feature type="domain" description="Methyltransferase" evidence="1">
    <location>
        <begin position="62"/>
        <end position="152"/>
    </location>
</feature>
<dbReference type="CDD" id="cd02440">
    <property type="entry name" value="AdoMet_MTases"/>
    <property type="match status" value="1"/>
</dbReference>
<dbReference type="Gene3D" id="3.40.50.150">
    <property type="entry name" value="Vaccinia Virus protein VP39"/>
    <property type="match status" value="1"/>
</dbReference>
<gene>
    <name evidence="2" type="ORF">HXW94_15995</name>
</gene>
<dbReference type="SUPFAM" id="SSF53335">
    <property type="entry name" value="S-adenosyl-L-methionine-dependent methyltransferases"/>
    <property type="match status" value="1"/>
</dbReference>
<organism evidence="2 3">
    <name type="scientific">Desulfobacter latus</name>
    <dbReference type="NCBI Taxonomy" id="2292"/>
    <lineage>
        <taxon>Bacteria</taxon>
        <taxon>Pseudomonadati</taxon>
        <taxon>Thermodesulfobacteriota</taxon>
        <taxon>Desulfobacteria</taxon>
        <taxon>Desulfobacterales</taxon>
        <taxon>Desulfobacteraceae</taxon>
        <taxon>Desulfobacter</taxon>
    </lineage>
</organism>
<dbReference type="AlphaFoldDB" id="A0A850TG57"/>
<evidence type="ECO:0000313" key="2">
    <source>
        <dbReference type="EMBL" id="NWH06466.1"/>
    </source>
</evidence>
<accession>A0A850TG57</accession>
<dbReference type="GO" id="GO:0032259">
    <property type="term" value="P:methylation"/>
    <property type="evidence" value="ECO:0007669"/>
    <property type="project" value="UniProtKB-KW"/>
</dbReference>
<sequence>MKTTPKLWEATYEATTDDELMCAYGNWADLYDRDTCDVMGYVGPSKAAYQLDRHLSTRNCRVLDAGCGTGLVGEALCDLGYSQMDAMDLSKDMLKEADKKGLYQRLITQDMNQQLNIPDNTYDATICVGTFTYAHVGPHVFEELVRVTRPGGYISFTVRDGAFQKYGYREKMLEMEAENQWSLKELKDDDYLVKEEVTAKFFTYQVKEGCAAASIITQGE</sequence>
<dbReference type="Proteomes" id="UP000553343">
    <property type="component" value="Unassembled WGS sequence"/>
</dbReference>
<dbReference type="PANTHER" id="PTHR43591">
    <property type="entry name" value="METHYLTRANSFERASE"/>
    <property type="match status" value="1"/>
</dbReference>
<proteinExistence type="predicted"/>
<evidence type="ECO:0000259" key="1">
    <source>
        <dbReference type="Pfam" id="PF13649"/>
    </source>
</evidence>
<protein>
    <submittedName>
        <fullName evidence="2">Class I SAM-dependent methyltransferase</fullName>
    </submittedName>
</protein>
<dbReference type="RefSeq" id="WP_178367920.1">
    <property type="nucleotide sequence ID" value="NZ_JACADJ010000078.1"/>
</dbReference>
<comment type="caution">
    <text evidence="2">The sequence shown here is derived from an EMBL/GenBank/DDBJ whole genome shotgun (WGS) entry which is preliminary data.</text>
</comment>
<dbReference type="InterPro" id="IPR041698">
    <property type="entry name" value="Methyltransf_25"/>
</dbReference>
<evidence type="ECO:0000313" key="3">
    <source>
        <dbReference type="Proteomes" id="UP000553343"/>
    </source>
</evidence>
<keyword evidence="2" id="KW-0808">Transferase</keyword>